<evidence type="ECO:0000256" key="19">
    <source>
        <dbReference type="SAM" id="Phobius"/>
    </source>
</evidence>
<evidence type="ECO:0000256" key="4">
    <source>
        <dbReference type="ARBA" id="ARBA00007739"/>
    </source>
</evidence>
<dbReference type="Pfam" id="PF00912">
    <property type="entry name" value="Transgly"/>
    <property type="match status" value="1"/>
</dbReference>
<evidence type="ECO:0000256" key="6">
    <source>
        <dbReference type="ARBA" id="ARBA00022645"/>
    </source>
</evidence>
<evidence type="ECO:0000256" key="9">
    <source>
        <dbReference type="ARBA" id="ARBA00022679"/>
    </source>
</evidence>
<organism evidence="22 23">
    <name type="scientific">Sphingobacterium daejeonense</name>
    <dbReference type="NCBI Taxonomy" id="371142"/>
    <lineage>
        <taxon>Bacteria</taxon>
        <taxon>Pseudomonadati</taxon>
        <taxon>Bacteroidota</taxon>
        <taxon>Sphingobacteriia</taxon>
        <taxon>Sphingobacteriales</taxon>
        <taxon>Sphingobacteriaceae</taxon>
        <taxon>Sphingobacterium</taxon>
    </lineage>
</organism>
<name>A0ABW3RJU5_9SPHI</name>
<proteinExistence type="inferred from homology"/>
<keyword evidence="13 19" id="KW-0472">Membrane</keyword>
<dbReference type="InterPro" id="IPR001264">
    <property type="entry name" value="Glyco_trans_51"/>
</dbReference>
<evidence type="ECO:0000256" key="17">
    <source>
        <dbReference type="ARBA" id="ARBA00049902"/>
    </source>
</evidence>
<accession>A0ABW3RJU5</accession>
<dbReference type="RefSeq" id="WP_380895273.1">
    <property type="nucleotide sequence ID" value="NZ_JBHTKY010000007.1"/>
</dbReference>
<evidence type="ECO:0000256" key="2">
    <source>
        <dbReference type="ARBA" id="ARBA00004752"/>
    </source>
</evidence>
<dbReference type="Proteomes" id="UP001597205">
    <property type="component" value="Unassembled WGS sequence"/>
</dbReference>
<dbReference type="InterPro" id="IPR036950">
    <property type="entry name" value="PBP_transglycosylase"/>
</dbReference>
<keyword evidence="23" id="KW-1185">Reference proteome</keyword>
<keyword evidence="7" id="KW-0645">Protease</keyword>
<evidence type="ECO:0000256" key="3">
    <source>
        <dbReference type="ARBA" id="ARBA00007090"/>
    </source>
</evidence>
<evidence type="ECO:0000256" key="8">
    <source>
        <dbReference type="ARBA" id="ARBA00022676"/>
    </source>
</evidence>
<evidence type="ECO:0000256" key="18">
    <source>
        <dbReference type="SAM" id="MobiDB-lite"/>
    </source>
</evidence>
<reference evidence="23" key="1">
    <citation type="journal article" date="2019" name="Int. J. Syst. Evol. Microbiol.">
        <title>The Global Catalogue of Microorganisms (GCM) 10K type strain sequencing project: providing services to taxonomists for standard genome sequencing and annotation.</title>
        <authorList>
            <consortium name="The Broad Institute Genomics Platform"/>
            <consortium name="The Broad Institute Genome Sequencing Center for Infectious Disease"/>
            <person name="Wu L."/>
            <person name="Ma J."/>
        </authorList>
    </citation>
    <scope>NUCLEOTIDE SEQUENCE [LARGE SCALE GENOMIC DNA]</scope>
    <source>
        <strain evidence="23">CCUG 52468</strain>
    </source>
</reference>
<evidence type="ECO:0000313" key="22">
    <source>
        <dbReference type="EMBL" id="MFD1165333.1"/>
    </source>
</evidence>
<dbReference type="SUPFAM" id="SSF56601">
    <property type="entry name" value="beta-lactamase/transpeptidase-like"/>
    <property type="match status" value="1"/>
</dbReference>
<protein>
    <submittedName>
        <fullName evidence="22">Transglycosylase domain-containing protein</fullName>
        <ecNumber evidence="22">2.4.-.-</ecNumber>
    </submittedName>
</protein>
<feature type="region of interest" description="Disordered" evidence="18">
    <location>
        <begin position="733"/>
        <end position="779"/>
    </location>
</feature>
<sequence>MFKRVRNKFLRIALIVIYFVILFTCAVQINFLGLFGSSPTKKEILLPELNVSSELYTADSVLIARYYKQDRDPVPFDSISPNIINALIATEDVRFMKHHGVDFLGLFGGIFSTLSGSDRGASTITQQLAKNLYRTRYQDSQGLLGKIPGIGLIVTKYKEWMTAFKLESKYSKEEILTMYLNTVSFSNNAYGIKSASVRYFDKYPSDITVNEAAVLVGMLKGTTLYNPIRNPKNALQRRNVVLGQMAKEGYLKQDEVTKLSKDSLGLDLNNQEVRNSNDSYLRNAVEKWLEDWAKENEVDIYTSGLKIYTTIDSRMQKIAEDVVAVKMKELQQRLDNVWGNDLPWRDKEGNVVPNFLEDHAKKLPNYASLMEKYKDEAKVFEELNKKKDMEVFTWDGMEKVNYSTMDSLKHYLTMLNTGMMAMDPYNGEIKVWIGGIHHNYYKFDHVNQAKRQAGSTFKPFAYAAALESGMTPCDKFEDKPVKIEFINNKGEHEIWEPKNADWSFSHSELSLRHAMARSLNTVTAQITEKVGWDKVVEMAHLCGIDSKLESVPSVGLGSNDVSVFEMVRGYSTFMNEGKRTEPVLVSRIEDKDGKVIAEFKTSTKQAITAENAWLMGYMLRGTIEESGGTSQALWEWDLFKEENQIGGKTGTSSDYVDGWYMGVTKDLVAGVWVGCDEQSIHFKSSATGEGSKTALPIYALFMEELYKHPELGVTLGKFPEAKVEVTKKYNCPGPRIRVRQDSSTDEGLNPDAEMPNIVLPDLLNREESNQQQEEQEETN</sequence>
<keyword evidence="8 22" id="KW-0328">Glycosyltransferase</keyword>
<keyword evidence="10" id="KW-0378">Hydrolase</keyword>
<evidence type="ECO:0000256" key="5">
    <source>
        <dbReference type="ARBA" id="ARBA00022475"/>
    </source>
</evidence>
<comment type="catalytic activity">
    <reaction evidence="16">
        <text>Preferential cleavage: (Ac)2-L-Lys-D-Ala-|-D-Ala. Also transpeptidation of peptidyl-alanyl moieties that are N-acyl substituents of D-alanine.</text>
        <dbReference type="EC" id="3.4.16.4"/>
    </reaction>
</comment>
<dbReference type="InterPro" id="IPR050396">
    <property type="entry name" value="Glycosyltr_51/Transpeptidase"/>
</dbReference>
<dbReference type="SUPFAM" id="SSF53955">
    <property type="entry name" value="Lysozyme-like"/>
    <property type="match status" value="1"/>
</dbReference>
<feature type="domain" description="Glycosyl transferase family 51" evidence="21">
    <location>
        <begin position="62"/>
        <end position="245"/>
    </location>
</feature>
<dbReference type="PANTHER" id="PTHR32282">
    <property type="entry name" value="BINDING PROTEIN TRANSPEPTIDASE, PUTATIVE-RELATED"/>
    <property type="match status" value="1"/>
</dbReference>
<keyword evidence="15" id="KW-0961">Cell wall biogenesis/degradation</keyword>
<evidence type="ECO:0000256" key="10">
    <source>
        <dbReference type="ARBA" id="ARBA00022801"/>
    </source>
</evidence>
<dbReference type="InterPro" id="IPR023346">
    <property type="entry name" value="Lysozyme-like_dom_sf"/>
</dbReference>
<comment type="caution">
    <text evidence="22">The sequence shown here is derived from an EMBL/GenBank/DDBJ whole genome shotgun (WGS) entry which is preliminary data.</text>
</comment>
<dbReference type="GO" id="GO:0016757">
    <property type="term" value="F:glycosyltransferase activity"/>
    <property type="evidence" value="ECO:0007669"/>
    <property type="project" value="UniProtKB-KW"/>
</dbReference>
<evidence type="ECO:0000256" key="15">
    <source>
        <dbReference type="ARBA" id="ARBA00023316"/>
    </source>
</evidence>
<dbReference type="PANTHER" id="PTHR32282:SF11">
    <property type="entry name" value="PENICILLIN-BINDING PROTEIN 1B"/>
    <property type="match status" value="1"/>
</dbReference>
<evidence type="ECO:0000256" key="11">
    <source>
        <dbReference type="ARBA" id="ARBA00022960"/>
    </source>
</evidence>
<evidence type="ECO:0000256" key="16">
    <source>
        <dbReference type="ARBA" id="ARBA00034000"/>
    </source>
</evidence>
<dbReference type="InterPro" id="IPR001460">
    <property type="entry name" value="PCN-bd_Tpept"/>
</dbReference>
<evidence type="ECO:0000259" key="20">
    <source>
        <dbReference type="Pfam" id="PF00905"/>
    </source>
</evidence>
<keyword evidence="14" id="KW-0511">Multifunctional enzyme</keyword>
<keyword evidence="5" id="KW-1003">Cell membrane</keyword>
<dbReference type="Gene3D" id="1.10.3810.10">
    <property type="entry name" value="Biosynthetic peptidoglycan transglycosylase-like"/>
    <property type="match status" value="1"/>
</dbReference>
<dbReference type="Gene3D" id="3.40.710.10">
    <property type="entry name" value="DD-peptidase/beta-lactamase superfamily"/>
    <property type="match status" value="2"/>
</dbReference>
<keyword evidence="19" id="KW-0812">Transmembrane</keyword>
<dbReference type="Pfam" id="PF00905">
    <property type="entry name" value="Transpeptidase"/>
    <property type="match status" value="1"/>
</dbReference>
<comment type="similarity">
    <text evidence="4">In the N-terminal section; belongs to the glycosyltransferase 51 family.</text>
</comment>
<comment type="pathway">
    <text evidence="2">Cell wall biogenesis; peptidoglycan biosynthesis.</text>
</comment>
<gene>
    <name evidence="22" type="ORF">ACFQ2C_06935</name>
</gene>
<evidence type="ECO:0000256" key="12">
    <source>
        <dbReference type="ARBA" id="ARBA00022984"/>
    </source>
</evidence>
<comment type="catalytic activity">
    <reaction evidence="17">
        <text>[GlcNAc-(1-&gt;4)-Mur2Ac(oyl-L-Ala-gamma-D-Glu-L-Lys-D-Ala-D-Ala)](n)-di-trans,octa-cis-undecaprenyl diphosphate + beta-D-GlcNAc-(1-&gt;4)-Mur2Ac(oyl-L-Ala-gamma-D-Glu-L-Lys-D-Ala-D-Ala)-di-trans,octa-cis-undecaprenyl diphosphate = [GlcNAc-(1-&gt;4)-Mur2Ac(oyl-L-Ala-gamma-D-Glu-L-Lys-D-Ala-D-Ala)](n+1)-di-trans,octa-cis-undecaprenyl diphosphate + di-trans,octa-cis-undecaprenyl diphosphate + H(+)</text>
        <dbReference type="Rhea" id="RHEA:23708"/>
        <dbReference type="Rhea" id="RHEA-COMP:9602"/>
        <dbReference type="Rhea" id="RHEA-COMP:9603"/>
        <dbReference type="ChEBI" id="CHEBI:15378"/>
        <dbReference type="ChEBI" id="CHEBI:58405"/>
        <dbReference type="ChEBI" id="CHEBI:60033"/>
        <dbReference type="ChEBI" id="CHEBI:78435"/>
        <dbReference type="EC" id="2.4.99.28"/>
    </reaction>
</comment>
<dbReference type="InterPro" id="IPR012338">
    <property type="entry name" value="Beta-lactam/transpept-like"/>
</dbReference>
<keyword evidence="12" id="KW-0573">Peptidoglycan synthesis</keyword>
<keyword evidence="11" id="KW-0133">Cell shape</keyword>
<evidence type="ECO:0000256" key="13">
    <source>
        <dbReference type="ARBA" id="ARBA00023136"/>
    </source>
</evidence>
<evidence type="ECO:0000256" key="14">
    <source>
        <dbReference type="ARBA" id="ARBA00023268"/>
    </source>
</evidence>
<evidence type="ECO:0000256" key="7">
    <source>
        <dbReference type="ARBA" id="ARBA00022670"/>
    </source>
</evidence>
<feature type="transmembrane region" description="Helical" evidence="19">
    <location>
        <begin position="12"/>
        <end position="35"/>
    </location>
</feature>
<keyword evidence="9 22" id="KW-0808">Transferase</keyword>
<evidence type="ECO:0000259" key="21">
    <source>
        <dbReference type="Pfam" id="PF00912"/>
    </source>
</evidence>
<comment type="subcellular location">
    <subcellularLocation>
        <location evidence="1">Cell membrane</location>
    </subcellularLocation>
</comment>
<comment type="similarity">
    <text evidence="3">In the C-terminal section; belongs to the transpeptidase family.</text>
</comment>
<dbReference type="EC" id="2.4.-.-" evidence="22"/>
<evidence type="ECO:0000256" key="1">
    <source>
        <dbReference type="ARBA" id="ARBA00004236"/>
    </source>
</evidence>
<keyword evidence="19" id="KW-1133">Transmembrane helix</keyword>
<keyword evidence="6" id="KW-0121">Carboxypeptidase</keyword>
<feature type="domain" description="Penicillin-binding protein transpeptidase" evidence="20">
    <location>
        <begin position="419"/>
        <end position="662"/>
    </location>
</feature>
<dbReference type="EMBL" id="JBHTKY010000007">
    <property type="protein sequence ID" value="MFD1165333.1"/>
    <property type="molecule type" value="Genomic_DNA"/>
</dbReference>
<evidence type="ECO:0000313" key="23">
    <source>
        <dbReference type="Proteomes" id="UP001597205"/>
    </source>
</evidence>